<comment type="caution">
    <text evidence="3">The sequence shown here is derived from an EMBL/GenBank/DDBJ whole genome shotgun (WGS) entry which is preliminary data.</text>
</comment>
<keyword evidence="2" id="KW-0472">Membrane</keyword>
<sequence length="515" mass="57249">ADDSQELLSTESFGTSMSTHHILGLKKVPRGELRGASPSTRGLGWANLWCTGCYANSSAGLLSWYGRTAAKREILLYTSSRTRFLNRTSIGERCKHREPPPTCLLIRYYYKVAPLSKGAYELNNFILCYGVANNLAANPSQQAEMKKFESCPRHVLISKSLNLNPSFHQAEARRTEGRGLAVSPMAMNGAVTTRKILKSCQAIKESEHHKYEDMNAEHAMHCFPRMTTLNGKKAGAKERHTRPGQKRDCPPAAFPRNSLQPRTSIHQRSSPLKAQPKQSQRVSSAFLMSEGHPREAYGALRDKKLAVGQDQRATGTLGATEHSQAGSGQGQHVTEVLSLILPALYLGCAIWWDCLAQRPPSLSYSSWRRQRKSGNRQVLPQKSGRQLVDHLSEQAREVASEASMERTPRALAMWMAGLTLAFAISIALAQKVRGYTGLPLGIWHLATLPISPSYSTDAGSLSDWVKEMGKCLDEEQLELMLVVAWALWSDRNLLQFQDIQNYPVDVVNKAISFFE</sequence>
<evidence type="ECO:0000313" key="3">
    <source>
        <dbReference type="EMBL" id="PNY11413.1"/>
    </source>
</evidence>
<accession>A0A2K3P810</accession>
<reference evidence="3 4" key="2">
    <citation type="journal article" date="2017" name="Front. Plant Sci.">
        <title>Gene Classification and Mining of Molecular Markers Useful in Red Clover (Trifolium pratense) Breeding.</title>
        <authorList>
            <person name="Istvanek J."/>
            <person name="Dluhosova J."/>
            <person name="Dluhos P."/>
            <person name="Patkova L."/>
            <person name="Nedelnik J."/>
            <person name="Repkova J."/>
        </authorList>
    </citation>
    <scope>NUCLEOTIDE SEQUENCE [LARGE SCALE GENOMIC DNA]</scope>
    <source>
        <strain evidence="4">cv. Tatra</strain>
        <tissue evidence="3">Young leaves</tissue>
    </source>
</reference>
<gene>
    <name evidence="3" type="ORF">L195_g008019</name>
</gene>
<feature type="non-terminal residue" evidence="3">
    <location>
        <position position="1"/>
    </location>
</feature>
<feature type="compositionally biased region" description="Polar residues" evidence="1">
    <location>
        <begin position="257"/>
        <end position="283"/>
    </location>
</feature>
<evidence type="ECO:0000313" key="4">
    <source>
        <dbReference type="Proteomes" id="UP000236291"/>
    </source>
</evidence>
<keyword evidence="2" id="KW-0812">Transmembrane</keyword>
<feature type="region of interest" description="Disordered" evidence="1">
    <location>
        <begin position="232"/>
        <end position="284"/>
    </location>
</feature>
<keyword evidence="2" id="KW-1133">Transmembrane helix</keyword>
<dbReference type="Proteomes" id="UP000236291">
    <property type="component" value="Unassembled WGS sequence"/>
</dbReference>
<evidence type="ECO:0000256" key="2">
    <source>
        <dbReference type="SAM" id="Phobius"/>
    </source>
</evidence>
<feature type="region of interest" description="Disordered" evidence="1">
    <location>
        <begin position="309"/>
        <end position="329"/>
    </location>
</feature>
<evidence type="ECO:0000256" key="1">
    <source>
        <dbReference type="SAM" id="MobiDB-lite"/>
    </source>
</evidence>
<reference evidence="3 4" key="1">
    <citation type="journal article" date="2014" name="Am. J. Bot.">
        <title>Genome assembly and annotation for red clover (Trifolium pratense; Fabaceae).</title>
        <authorList>
            <person name="Istvanek J."/>
            <person name="Jaros M."/>
            <person name="Krenek A."/>
            <person name="Repkova J."/>
        </authorList>
    </citation>
    <scope>NUCLEOTIDE SEQUENCE [LARGE SCALE GENOMIC DNA]</scope>
    <source>
        <strain evidence="4">cv. Tatra</strain>
        <tissue evidence="3">Young leaves</tissue>
    </source>
</reference>
<dbReference type="EMBL" id="ASHM01004519">
    <property type="protein sequence ID" value="PNY11413.1"/>
    <property type="molecule type" value="Genomic_DNA"/>
</dbReference>
<organism evidence="3 4">
    <name type="scientific">Trifolium pratense</name>
    <name type="common">Red clover</name>
    <dbReference type="NCBI Taxonomy" id="57577"/>
    <lineage>
        <taxon>Eukaryota</taxon>
        <taxon>Viridiplantae</taxon>
        <taxon>Streptophyta</taxon>
        <taxon>Embryophyta</taxon>
        <taxon>Tracheophyta</taxon>
        <taxon>Spermatophyta</taxon>
        <taxon>Magnoliopsida</taxon>
        <taxon>eudicotyledons</taxon>
        <taxon>Gunneridae</taxon>
        <taxon>Pentapetalae</taxon>
        <taxon>rosids</taxon>
        <taxon>fabids</taxon>
        <taxon>Fabales</taxon>
        <taxon>Fabaceae</taxon>
        <taxon>Papilionoideae</taxon>
        <taxon>50 kb inversion clade</taxon>
        <taxon>NPAAA clade</taxon>
        <taxon>Hologalegina</taxon>
        <taxon>IRL clade</taxon>
        <taxon>Trifolieae</taxon>
        <taxon>Trifolium</taxon>
    </lineage>
</organism>
<feature type="transmembrane region" description="Helical" evidence="2">
    <location>
        <begin position="411"/>
        <end position="429"/>
    </location>
</feature>
<name>A0A2K3P810_TRIPR</name>
<dbReference type="AlphaFoldDB" id="A0A2K3P810"/>
<protein>
    <submittedName>
        <fullName evidence="3">Uncharacterized protein</fullName>
    </submittedName>
</protein>
<proteinExistence type="predicted"/>